<reference evidence="4" key="1">
    <citation type="submission" date="2023-07" db="EMBL/GenBank/DDBJ databases">
        <title>The carbon used by Thiothrix.</title>
        <authorList>
            <person name="Chen L."/>
        </authorList>
    </citation>
    <scope>NUCLEOTIDE SEQUENCE [LARGE SCALE GENOMIC DNA]</scope>
</reference>
<organism evidence="3 4">
    <name type="scientific">Candidatus Thiothrix phosphatis</name>
    <dbReference type="NCBI Taxonomy" id="3112415"/>
    <lineage>
        <taxon>Bacteria</taxon>
        <taxon>Pseudomonadati</taxon>
        <taxon>Pseudomonadota</taxon>
        <taxon>Gammaproteobacteria</taxon>
        <taxon>Thiotrichales</taxon>
        <taxon>Thiotrichaceae</taxon>
        <taxon>Thiothrix</taxon>
    </lineage>
</organism>
<gene>
    <name evidence="3" type="ORF">VSS37_11835</name>
</gene>
<feature type="domain" description="Rhodanese" evidence="2">
    <location>
        <begin position="57"/>
        <end position="155"/>
    </location>
</feature>
<dbReference type="EMBL" id="JAYMYJ010000112">
    <property type="protein sequence ID" value="MEB4591672.1"/>
    <property type="molecule type" value="Genomic_DNA"/>
</dbReference>
<dbReference type="SUPFAM" id="SSF52821">
    <property type="entry name" value="Rhodanese/Cell cycle control phosphatase"/>
    <property type="match status" value="1"/>
</dbReference>
<dbReference type="PROSITE" id="PS50206">
    <property type="entry name" value="RHODANESE_3"/>
    <property type="match status" value="1"/>
</dbReference>
<sequence length="156" mass="16547">MMHTIKVLTWVLAISATVGLGACSKAQGLGESAGNAETSVKQGSVSNVSNTELQELMAKGVTLVDIRLPEEWQQTGVIKDSKPLTLFEKNGSVAPNFLADLQKIAPANKPVALICRTGNRTRAGSEMLAQAGYPQVYNVTNGITGWIKEGKPVVQP</sequence>
<name>A0ABU6CXW3_9GAMM</name>
<feature type="chain" id="PRO_5045686932" evidence="1">
    <location>
        <begin position="23"/>
        <end position="156"/>
    </location>
</feature>
<comment type="caution">
    <text evidence="3">The sequence shown here is derived from an EMBL/GenBank/DDBJ whole genome shotgun (WGS) entry which is preliminary data.</text>
</comment>
<dbReference type="InterPro" id="IPR001763">
    <property type="entry name" value="Rhodanese-like_dom"/>
</dbReference>
<evidence type="ECO:0000313" key="4">
    <source>
        <dbReference type="Proteomes" id="UP001308005"/>
    </source>
</evidence>
<evidence type="ECO:0000256" key="1">
    <source>
        <dbReference type="SAM" id="SignalP"/>
    </source>
</evidence>
<dbReference type="InterPro" id="IPR050229">
    <property type="entry name" value="GlpE_sulfurtransferase"/>
</dbReference>
<dbReference type="Pfam" id="PF00581">
    <property type="entry name" value="Rhodanese"/>
    <property type="match status" value="1"/>
</dbReference>
<evidence type="ECO:0000313" key="3">
    <source>
        <dbReference type="EMBL" id="MEB4591672.1"/>
    </source>
</evidence>
<evidence type="ECO:0000259" key="2">
    <source>
        <dbReference type="PROSITE" id="PS50206"/>
    </source>
</evidence>
<keyword evidence="1" id="KW-0732">Signal</keyword>
<dbReference type="PANTHER" id="PTHR43031">
    <property type="entry name" value="FAD-DEPENDENT OXIDOREDUCTASE"/>
    <property type="match status" value="1"/>
</dbReference>
<accession>A0ABU6CXW3</accession>
<protein>
    <submittedName>
        <fullName evidence="3">Rhodanese-like domain-containing protein</fullName>
    </submittedName>
</protein>
<dbReference type="SMART" id="SM00450">
    <property type="entry name" value="RHOD"/>
    <property type="match status" value="1"/>
</dbReference>
<proteinExistence type="predicted"/>
<dbReference type="RefSeq" id="WP_324695465.1">
    <property type="nucleotide sequence ID" value="NZ_JAYMYJ010000112.1"/>
</dbReference>
<dbReference type="PANTHER" id="PTHR43031:SF16">
    <property type="entry name" value="OXIDOREDUCTASE"/>
    <property type="match status" value="1"/>
</dbReference>
<feature type="signal peptide" evidence="1">
    <location>
        <begin position="1"/>
        <end position="22"/>
    </location>
</feature>
<dbReference type="InterPro" id="IPR036873">
    <property type="entry name" value="Rhodanese-like_dom_sf"/>
</dbReference>
<reference evidence="3 4" key="2">
    <citation type="submission" date="2024-01" db="EMBL/GenBank/DDBJ databases">
        <authorList>
            <person name="Xie X."/>
        </authorList>
    </citation>
    <scope>NUCLEOTIDE SEQUENCE [LARGE SCALE GENOMIC DNA]</scope>
    <source>
        <strain evidence="3">SCUT-1</strain>
    </source>
</reference>
<dbReference type="Proteomes" id="UP001308005">
    <property type="component" value="Unassembled WGS sequence"/>
</dbReference>
<dbReference type="PROSITE" id="PS51257">
    <property type="entry name" value="PROKAR_LIPOPROTEIN"/>
    <property type="match status" value="1"/>
</dbReference>
<dbReference type="Gene3D" id="3.40.250.10">
    <property type="entry name" value="Rhodanese-like domain"/>
    <property type="match status" value="1"/>
</dbReference>
<keyword evidence="4" id="KW-1185">Reference proteome</keyword>